<keyword evidence="4" id="KW-0808">Transferase</keyword>
<accession>D6SKU3</accession>
<dbReference type="GO" id="GO:0006488">
    <property type="term" value="P:dolichol-linked oligosaccharide biosynthetic process"/>
    <property type="evidence" value="ECO:0007669"/>
    <property type="project" value="InterPro"/>
</dbReference>
<evidence type="ECO:0000259" key="6">
    <source>
        <dbReference type="Pfam" id="PF04101"/>
    </source>
</evidence>
<protein>
    <submittedName>
        <fullName evidence="7">Glycosyltransferase 28 domain protein</fullName>
    </submittedName>
</protein>
<keyword evidence="8" id="KW-1185">Reference proteome</keyword>
<dbReference type="AlphaFoldDB" id="D6SKU3"/>
<name>D6SKU3_9BACT</name>
<proteinExistence type="inferred from homology"/>
<gene>
    <name evidence="7" type="ORF">Dthio_PD2719</name>
</gene>
<keyword evidence="5" id="KW-0256">Endoplasmic reticulum</keyword>
<evidence type="ECO:0000256" key="2">
    <source>
        <dbReference type="ARBA" id="ARBA00006962"/>
    </source>
</evidence>
<evidence type="ECO:0000256" key="4">
    <source>
        <dbReference type="ARBA" id="ARBA00022679"/>
    </source>
</evidence>
<evidence type="ECO:0000256" key="5">
    <source>
        <dbReference type="ARBA" id="ARBA00022824"/>
    </source>
</evidence>
<evidence type="ECO:0000256" key="1">
    <source>
        <dbReference type="ARBA" id="ARBA00004240"/>
    </source>
</evidence>
<dbReference type="PANTHER" id="PTHR12867:SF6">
    <property type="entry name" value="N-ACETYLGLUCOSAMINYLDIPHOSPHODOLICHOL N-ACETYLGLUCOSAMINYLTRANSFERASE"/>
    <property type="match status" value="1"/>
</dbReference>
<dbReference type="Proteomes" id="UP000005496">
    <property type="component" value="Unassembled WGS sequence"/>
</dbReference>
<reference evidence="7" key="1">
    <citation type="submission" date="2010-05" db="EMBL/GenBank/DDBJ databases">
        <title>The draft genome of Desulfonatronospira thiodismutans ASO3-1.</title>
        <authorList>
            <consortium name="US DOE Joint Genome Institute (JGI-PGF)"/>
            <person name="Lucas S."/>
            <person name="Copeland A."/>
            <person name="Lapidus A."/>
            <person name="Cheng J.-F."/>
            <person name="Bruce D."/>
            <person name="Goodwin L."/>
            <person name="Pitluck S."/>
            <person name="Chertkov O."/>
            <person name="Brettin T."/>
            <person name="Detter J.C."/>
            <person name="Han C."/>
            <person name="Land M.L."/>
            <person name="Hauser L."/>
            <person name="Kyrpides N."/>
            <person name="Mikhailova N."/>
            <person name="Muyzer G."/>
            <person name="Woyke T."/>
        </authorList>
    </citation>
    <scope>NUCLEOTIDE SEQUENCE [LARGE SCALE GENOMIC DNA]</scope>
    <source>
        <strain evidence="7">ASO3-1</strain>
    </source>
</reference>
<dbReference type="eggNOG" id="COG5017">
    <property type="taxonomic scope" value="Bacteria"/>
</dbReference>
<dbReference type="EMBL" id="ACJN02000001">
    <property type="protein sequence ID" value="EFI35304.1"/>
    <property type="molecule type" value="Genomic_DNA"/>
</dbReference>
<dbReference type="GO" id="GO:0016758">
    <property type="term" value="F:hexosyltransferase activity"/>
    <property type="evidence" value="ECO:0007669"/>
    <property type="project" value="InterPro"/>
</dbReference>
<dbReference type="Pfam" id="PF04101">
    <property type="entry name" value="Glyco_tran_28_C"/>
    <property type="match status" value="1"/>
</dbReference>
<dbReference type="PANTHER" id="PTHR12867">
    <property type="entry name" value="GLYCOSYL TRANSFERASE-RELATED"/>
    <property type="match status" value="1"/>
</dbReference>
<evidence type="ECO:0000313" key="7">
    <source>
        <dbReference type="EMBL" id="EFI35304.1"/>
    </source>
</evidence>
<comment type="subcellular location">
    <subcellularLocation>
        <location evidence="1">Endoplasmic reticulum</location>
    </subcellularLocation>
</comment>
<dbReference type="InterPro" id="IPR007235">
    <property type="entry name" value="Glyco_trans_28_C"/>
</dbReference>
<dbReference type="Gene3D" id="3.40.50.2000">
    <property type="entry name" value="Glycogen Phosphorylase B"/>
    <property type="match status" value="1"/>
</dbReference>
<organism evidence="7 8">
    <name type="scientific">Desulfonatronospira thiodismutans ASO3-1</name>
    <dbReference type="NCBI Taxonomy" id="555779"/>
    <lineage>
        <taxon>Bacteria</taxon>
        <taxon>Pseudomonadati</taxon>
        <taxon>Thermodesulfobacteriota</taxon>
        <taxon>Desulfovibrionia</taxon>
        <taxon>Desulfovibrionales</taxon>
        <taxon>Desulfonatronovibrionaceae</taxon>
        <taxon>Desulfonatronospira</taxon>
    </lineage>
</organism>
<sequence>MILLTLGTYPLSFERLVRIVDQGIVSGQIKEDIFAQIGFSSYIPKAMKYELIMEKQHFENVLRSSTAIISHAGMGTISLALSENKALLVFPRLVMYKEMVNDHQLSTARKFEETGHVLAAYTSEELYEKIRLLKNFTPKPRYSSPERVSRCVGRFMQNINLNCALKKEEQQ</sequence>
<feature type="domain" description="Glycosyl transferase family 28 C-terminal" evidence="6">
    <location>
        <begin position="49"/>
        <end position="139"/>
    </location>
</feature>
<comment type="similarity">
    <text evidence="2">Belongs to the glycosyltransferase 28 family.</text>
</comment>
<evidence type="ECO:0000256" key="3">
    <source>
        <dbReference type="ARBA" id="ARBA00022676"/>
    </source>
</evidence>
<keyword evidence="3" id="KW-0328">Glycosyltransferase</keyword>
<comment type="caution">
    <text evidence="7">The sequence shown here is derived from an EMBL/GenBank/DDBJ whole genome shotgun (WGS) entry which is preliminary data.</text>
</comment>
<dbReference type="OrthoDB" id="7186565at2"/>
<dbReference type="InterPro" id="IPR039042">
    <property type="entry name" value="Alg13-like"/>
</dbReference>
<evidence type="ECO:0000313" key="8">
    <source>
        <dbReference type="Proteomes" id="UP000005496"/>
    </source>
</evidence>